<dbReference type="Pfam" id="PF07702">
    <property type="entry name" value="UTRA"/>
    <property type="match status" value="1"/>
</dbReference>
<evidence type="ECO:0000256" key="3">
    <source>
        <dbReference type="ARBA" id="ARBA00023163"/>
    </source>
</evidence>
<dbReference type="GO" id="GO:0045892">
    <property type="term" value="P:negative regulation of DNA-templated transcription"/>
    <property type="evidence" value="ECO:0007669"/>
    <property type="project" value="TreeGrafter"/>
</dbReference>
<dbReference type="CDD" id="cd07377">
    <property type="entry name" value="WHTH_GntR"/>
    <property type="match status" value="1"/>
</dbReference>
<keyword evidence="1" id="KW-0805">Transcription regulation</keyword>
<proteinExistence type="predicted"/>
<evidence type="ECO:0000313" key="5">
    <source>
        <dbReference type="EMBL" id="SCB24519.1"/>
    </source>
</evidence>
<dbReference type="PANTHER" id="PTHR44846">
    <property type="entry name" value="MANNOSYL-D-GLYCERATE TRANSPORT/METABOLISM SYSTEM REPRESSOR MNGR-RELATED"/>
    <property type="match status" value="1"/>
</dbReference>
<dbReference type="SMART" id="SM00866">
    <property type="entry name" value="UTRA"/>
    <property type="match status" value="1"/>
</dbReference>
<dbReference type="GO" id="GO:0003700">
    <property type="term" value="F:DNA-binding transcription factor activity"/>
    <property type="evidence" value="ECO:0007669"/>
    <property type="project" value="InterPro"/>
</dbReference>
<dbReference type="Proteomes" id="UP000199435">
    <property type="component" value="Unassembled WGS sequence"/>
</dbReference>
<dbReference type="Gene3D" id="1.10.10.10">
    <property type="entry name" value="Winged helix-like DNA-binding domain superfamily/Winged helix DNA-binding domain"/>
    <property type="match status" value="1"/>
</dbReference>
<accession>A0A1C3VA32</accession>
<dbReference type="OrthoDB" id="5450856at2"/>
<dbReference type="PROSITE" id="PS50949">
    <property type="entry name" value="HTH_GNTR"/>
    <property type="match status" value="1"/>
</dbReference>
<protein>
    <submittedName>
        <fullName evidence="5">GntR family transcriptional regulator, phosphonate transport system regulatory protein</fullName>
    </submittedName>
</protein>
<dbReference type="GO" id="GO:0003677">
    <property type="term" value="F:DNA binding"/>
    <property type="evidence" value="ECO:0007669"/>
    <property type="project" value="UniProtKB-KW"/>
</dbReference>
<dbReference type="InterPro" id="IPR012702">
    <property type="entry name" value="CP_lyase_PhnF"/>
</dbReference>
<keyword evidence="3" id="KW-0804">Transcription</keyword>
<dbReference type="NCBIfam" id="TIGR02325">
    <property type="entry name" value="C_P_lyase_phnF"/>
    <property type="match status" value="1"/>
</dbReference>
<dbReference type="SMART" id="SM00345">
    <property type="entry name" value="HTH_GNTR"/>
    <property type="match status" value="1"/>
</dbReference>
<evidence type="ECO:0000259" key="4">
    <source>
        <dbReference type="PROSITE" id="PS50949"/>
    </source>
</evidence>
<dbReference type="InterPro" id="IPR036390">
    <property type="entry name" value="WH_DNA-bd_sf"/>
</dbReference>
<dbReference type="STRING" id="411945.GA0061102_101071"/>
<sequence>MVEKNRQGEGVKTGGGWATVAAELRNAIDEGKHAPGSRLPSERALSEQFGVSRVTMRRAIAELEGEGLLRVARGSGAYVRADMPVRFQLGDKVRFSKDLTATDANLTRKVLSAREIPANADIAARLALQPGDAVLEMCVVAYADALPVSVVMRSCSAERFADLAEKFAATGSFTTALRDYGVTDYWRRSTDITARMPTEAEARLLQQSRLTPVLAYAGEDIDADGTIISCQIGCFASERVVVTV</sequence>
<feature type="domain" description="HTH gntR-type" evidence="4">
    <location>
        <begin position="14"/>
        <end position="82"/>
    </location>
</feature>
<reference evidence="6" key="1">
    <citation type="submission" date="2016-08" db="EMBL/GenBank/DDBJ databases">
        <authorList>
            <person name="Varghese N."/>
            <person name="Submissions Spin"/>
        </authorList>
    </citation>
    <scope>NUCLEOTIDE SEQUENCE [LARGE SCALE GENOMIC DNA]</scope>
    <source>
        <strain evidence="6">HAMBI 2971</strain>
    </source>
</reference>
<dbReference type="InterPro" id="IPR028978">
    <property type="entry name" value="Chorismate_lyase_/UTRA_dom_sf"/>
</dbReference>
<dbReference type="InterPro" id="IPR000524">
    <property type="entry name" value="Tscrpt_reg_HTH_GntR"/>
</dbReference>
<dbReference type="InterPro" id="IPR036388">
    <property type="entry name" value="WH-like_DNA-bd_sf"/>
</dbReference>
<dbReference type="PANTHER" id="PTHR44846:SF1">
    <property type="entry name" value="MANNOSYL-D-GLYCERATE TRANSPORT_METABOLISM SYSTEM REPRESSOR MNGR-RELATED"/>
    <property type="match status" value="1"/>
</dbReference>
<dbReference type="InterPro" id="IPR011663">
    <property type="entry name" value="UTRA"/>
</dbReference>
<dbReference type="AlphaFoldDB" id="A0A1C3VA32"/>
<evidence type="ECO:0000256" key="1">
    <source>
        <dbReference type="ARBA" id="ARBA00023015"/>
    </source>
</evidence>
<dbReference type="EMBL" id="FMAH01000010">
    <property type="protein sequence ID" value="SCB24519.1"/>
    <property type="molecule type" value="Genomic_DNA"/>
</dbReference>
<dbReference type="RefSeq" id="WP_092847023.1">
    <property type="nucleotide sequence ID" value="NZ_FMAH01000010.1"/>
</dbReference>
<dbReference type="PRINTS" id="PR00035">
    <property type="entry name" value="HTHGNTR"/>
</dbReference>
<keyword evidence="2" id="KW-0238">DNA-binding</keyword>
<evidence type="ECO:0000256" key="2">
    <source>
        <dbReference type="ARBA" id="ARBA00023125"/>
    </source>
</evidence>
<dbReference type="SUPFAM" id="SSF46785">
    <property type="entry name" value="Winged helix' DNA-binding domain"/>
    <property type="match status" value="1"/>
</dbReference>
<name>A0A1C3VA32_9HYPH</name>
<gene>
    <name evidence="5" type="ORF">GA0061102_101071</name>
</gene>
<dbReference type="SUPFAM" id="SSF64288">
    <property type="entry name" value="Chorismate lyase-like"/>
    <property type="match status" value="1"/>
</dbReference>
<organism evidence="5 6">
    <name type="scientific">Rhizobium miluonense</name>
    <dbReference type="NCBI Taxonomy" id="411945"/>
    <lineage>
        <taxon>Bacteria</taxon>
        <taxon>Pseudomonadati</taxon>
        <taxon>Pseudomonadota</taxon>
        <taxon>Alphaproteobacteria</taxon>
        <taxon>Hyphomicrobiales</taxon>
        <taxon>Rhizobiaceae</taxon>
        <taxon>Rhizobium/Agrobacterium group</taxon>
        <taxon>Rhizobium</taxon>
    </lineage>
</organism>
<keyword evidence="6" id="KW-1185">Reference proteome</keyword>
<dbReference type="Gene3D" id="3.40.1410.10">
    <property type="entry name" value="Chorismate lyase-like"/>
    <property type="match status" value="1"/>
</dbReference>
<evidence type="ECO:0000313" key="6">
    <source>
        <dbReference type="Proteomes" id="UP000199435"/>
    </source>
</evidence>
<dbReference type="InterPro" id="IPR050679">
    <property type="entry name" value="Bact_HTH_transcr_reg"/>
</dbReference>
<dbReference type="Pfam" id="PF00392">
    <property type="entry name" value="GntR"/>
    <property type="match status" value="1"/>
</dbReference>